<protein>
    <submittedName>
        <fullName evidence="2">Unannotated protein</fullName>
    </submittedName>
</protein>
<dbReference type="EMBL" id="CAFBNB010000188">
    <property type="protein sequence ID" value="CAB4936636.1"/>
    <property type="molecule type" value="Genomic_DNA"/>
</dbReference>
<evidence type="ECO:0000313" key="2">
    <source>
        <dbReference type="EMBL" id="CAB4936636.1"/>
    </source>
</evidence>
<reference evidence="2" key="1">
    <citation type="submission" date="2020-05" db="EMBL/GenBank/DDBJ databases">
        <authorList>
            <person name="Chiriac C."/>
            <person name="Salcher M."/>
            <person name="Ghai R."/>
            <person name="Kavagutti S V."/>
        </authorList>
    </citation>
    <scope>NUCLEOTIDE SEQUENCE</scope>
</reference>
<evidence type="ECO:0000256" key="1">
    <source>
        <dbReference type="SAM" id="MobiDB-lite"/>
    </source>
</evidence>
<proteinExistence type="predicted"/>
<organism evidence="2">
    <name type="scientific">freshwater metagenome</name>
    <dbReference type="NCBI Taxonomy" id="449393"/>
    <lineage>
        <taxon>unclassified sequences</taxon>
        <taxon>metagenomes</taxon>
        <taxon>ecological metagenomes</taxon>
    </lineage>
</organism>
<dbReference type="AlphaFoldDB" id="A0A6J7J0N7"/>
<feature type="compositionally biased region" description="Low complexity" evidence="1">
    <location>
        <begin position="19"/>
        <end position="31"/>
    </location>
</feature>
<sequence length="115" mass="11959">MTSSSADTNSRYAALPSVSHASRSTAGSGSSRAKKPPFAPTGTMTAFFTSWALTRPSTSVRKSSGLSLQRKPPRATVPKRIWTPSTLGEYAQISNIGLGRGMSGIARGSILNASA</sequence>
<name>A0A6J7J0N7_9ZZZZ</name>
<feature type="region of interest" description="Disordered" evidence="1">
    <location>
        <begin position="1"/>
        <end position="40"/>
    </location>
</feature>
<feature type="compositionally biased region" description="Polar residues" evidence="1">
    <location>
        <begin position="1"/>
        <end position="11"/>
    </location>
</feature>
<gene>
    <name evidence="2" type="ORF">UFOPK3720_01021</name>
</gene>
<accession>A0A6J7J0N7</accession>